<evidence type="ECO:0000256" key="1">
    <source>
        <dbReference type="PIRSR" id="PIRSR006487-1"/>
    </source>
</evidence>
<organism evidence="3 4">
    <name type="scientific">OM182 bacterium MED-G28</name>
    <dbReference type="NCBI Taxonomy" id="1986256"/>
    <lineage>
        <taxon>Bacteria</taxon>
        <taxon>Pseudomonadati</taxon>
        <taxon>Pseudomonadota</taxon>
        <taxon>Gammaproteobacteria</taxon>
        <taxon>OMG group</taxon>
        <taxon>OM182 clade</taxon>
    </lineage>
</organism>
<dbReference type="PANTHER" id="PTHR43757">
    <property type="entry name" value="AMINOMETHYLTRANSFERASE"/>
    <property type="match status" value="1"/>
</dbReference>
<gene>
    <name evidence="3" type="ORF">CNF02_11710</name>
</gene>
<dbReference type="InterPro" id="IPR006222">
    <property type="entry name" value="GCVT_N"/>
</dbReference>
<dbReference type="Gene3D" id="3.30.1360.120">
    <property type="entry name" value="Probable tRNA modification gtpase trme, domain 1"/>
    <property type="match status" value="1"/>
</dbReference>
<accession>A0A2A5W8H0</accession>
<protein>
    <recommendedName>
        <fullName evidence="2">GCVT N-terminal domain-containing protein</fullName>
    </recommendedName>
</protein>
<evidence type="ECO:0000259" key="2">
    <source>
        <dbReference type="Pfam" id="PF01571"/>
    </source>
</evidence>
<comment type="caution">
    <text evidence="3">The sequence shown here is derived from an EMBL/GenBank/DDBJ whole genome shotgun (WGS) entry which is preliminary data.</text>
</comment>
<dbReference type="SUPFAM" id="SSF103025">
    <property type="entry name" value="Folate-binding domain"/>
    <property type="match status" value="1"/>
</dbReference>
<dbReference type="InterPro" id="IPR027266">
    <property type="entry name" value="TrmE/GcvT-like"/>
</dbReference>
<dbReference type="AlphaFoldDB" id="A0A2A5W8H0"/>
<dbReference type="PANTHER" id="PTHR43757:SF2">
    <property type="entry name" value="AMINOMETHYLTRANSFERASE, MITOCHONDRIAL"/>
    <property type="match status" value="1"/>
</dbReference>
<dbReference type="EMBL" id="NTJZ01000015">
    <property type="protein sequence ID" value="PDH32577.1"/>
    <property type="molecule type" value="Genomic_DNA"/>
</dbReference>
<reference evidence="3 4" key="1">
    <citation type="submission" date="2017-08" db="EMBL/GenBank/DDBJ databases">
        <title>Fine stratification of microbial communities through a metagenomic profile of the photic zone.</title>
        <authorList>
            <person name="Haro-Moreno J.M."/>
            <person name="Lopez-Perez M."/>
            <person name="De La Torre J."/>
            <person name="Picazo A."/>
            <person name="Camacho A."/>
            <person name="Rodriguez-Valera F."/>
        </authorList>
    </citation>
    <scope>NUCLEOTIDE SEQUENCE [LARGE SCALE GENOMIC DNA]</scope>
    <source>
        <strain evidence="3">MED-G28</strain>
    </source>
</reference>
<proteinExistence type="predicted"/>
<dbReference type="PIRSF" id="PIRSF006487">
    <property type="entry name" value="GcvT"/>
    <property type="match status" value="1"/>
</dbReference>
<feature type="domain" description="GCVT N-terminal" evidence="2">
    <location>
        <begin position="36"/>
        <end position="285"/>
    </location>
</feature>
<dbReference type="Pfam" id="PF01571">
    <property type="entry name" value="GCV_T"/>
    <property type="match status" value="1"/>
</dbReference>
<dbReference type="Proteomes" id="UP000219329">
    <property type="component" value="Unassembled WGS sequence"/>
</dbReference>
<name>A0A2A5W8H0_9GAMM</name>
<sequence>MLRQSPFYNFLNRRIDLTFSQFESNHDLDIDYINWNEFLLPNNYGDPKQEYEAIRNRVALFDVTPMRKFEILGSEAGRFLDHLVTRPVSSAAPMQGLYVVFCNEDGSLKDDAILYKFTEDHYWLMPSDIDHRPHFADLCMQFEISELSISECTMDFAGMAIQGPLSAMLVKQLGVPDLELLKPFHVMDFKLQGTLIRVARMGFTADLGYECWMPIEFGSHFEVLLKNAIDNLGISAHGYGLTALEVCRIEGGFIVAGWDCATEIDPSPGFERTPFELGLGWLVDLEGCEFVGRDALLREKNIGGRYVKRCFIANGRSIPDEGSEVWGQVLGKTIVIGTVNCASWSWGLGKTIGNASIFREYMNLETGELKLEEMVVGVQLKKGPLINLKRNRQVPAPIPKTSTGLN</sequence>
<feature type="binding site" evidence="1">
    <location>
        <position position="210"/>
    </location>
    <ligand>
        <name>substrate</name>
    </ligand>
</feature>
<evidence type="ECO:0000313" key="3">
    <source>
        <dbReference type="EMBL" id="PDH32577.1"/>
    </source>
</evidence>
<evidence type="ECO:0000313" key="4">
    <source>
        <dbReference type="Proteomes" id="UP000219329"/>
    </source>
</evidence>
<dbReference type="InterPro" id="IPR028896">
    <property type="entry name" value="GcvT/YgfZ/DmdA"/>
</dbReference>